<keyword evidence="1" id="KW-1133">Transmembrane helix</keyword>
<evidence type="ECO:0000256" key="1">
    <source>
        <dbReference type="SAM" id="Phobius"/>
    </source>
</evidence>
<organism evidence="2 3">
    <name type="scientific">Stenotrophomonas rhizophila</name>
    <dbReference type="NCBI Taxonomy" id="216778"/>
    <lineage>
        <taxon>Bacteria</taxon>
        <taxon>Pseudomonadati</taxon>
        <taxon>Pseudomonadota</taxon>
        <taxon>Gammaproteobacteria</taxon>
        <taxon>Lysobacterales</taxon>
        <taxon>Lysobacteraceae</taxon>
        <taxon>Stenotrophomonas</taxon>
    </lineage>
</organism>
<dbReference type="EMBL" id="JAUTAS010000001">
    <property type="protein sequence ID" value="MDQ1108802.1"/>
    <property type="molecule type" value="Genomic_DNA"/>
</dbReference>
<keyword evidence="1" id="KW-0812">Transmembrane</keyword>
<evidence type="ECO:0000313" key="2">
    <source>
        <dbReference type="EMBL" id="MDQ1108802.1"/>
    </source>
</evidence>
<dbReference type="RefSeq" id="WP_307107056.1">
    <property type="nucleotide sequence ID" value="NZ_JAUTAS010000001.1"/>
</dbReference>
<evidence type="ECO:0000313" key="3">
    <source>
        <dbReference type="Proteomes" id="UP001226084"/>
    </source>
</evidence>
<accession>A0AAP5AIV8</accession>
<sequence>MSHVRWTYLVATLLVCASLVHLKGEWGNSDSINVFNYWCGGATLVALVVAIGEIVHAGTAGKAVRKAFARAAHQQAKVLAIEVISLIDDVSSKVQRKDYSAALRALQMARRFLARLDARYAKDLTQHPSLTPLLNDAEMIILKAIHSTTSATMSREARHTLSDYLVRIKSSVETLERRGVEE</sequence>
<dbReference type="AlphaFoldDB" id="A0AAP5AIV8"/>
<proteinExistence type="predicted"/>
<name>A0AAP5AIV8_9GAMM</name>
<reference evidence="2" key="1">
    <citation type="submission" date="2023-07" db="EMBL/GenBank/DDBJ databases">
        <title>Functional and genomic diversity of the sorghum phyllosphere microbiome.</title>
        <authorList>
            <person name="Shade A."/>
        </authorList>
    </citation>
    <scope>NUCLEOTIDE SEQUENCE</scope>
    <source>
        <strain evidence="2">SORGH_AS_0457</strain>
    </source>
</reference>
<feature type="transmembrane region" description="Helical" evidence="1">
    <location>
        <begin position="34"/>
        <end position="55"/>
    </location>
</feature>
<gene>
    <name evidence="2" type="ORF">QE424_001961</name>
</gene>
<protein>
    <submittedName>
        <fullName evidence="2">Uncharacterized protein</fullName>
    </submittedName>
</protein>
<keyword evidence="1" id="KW-0472">Membrane</keyword>
<comment type="caution">
    <text evidence="2">The sequence shown here is derived from an EMBL/GenBank/DDBJ whole genome shotgun (WGS) entry which is preliminary data.</text>
</comment>
<dbReference type="Proteomes" id="UP001226084">
    <property type="component" value="Unassembled WGS sequence"/>
</dbReference>